<gene>
    <name evidence="5" type="ORF">COV58_03540</name>
</gene>
<name>A0A2M6ITN5_9BACT</name>
<dbReference type="PANTHER" id="PTHR20842:SF0">
    <property type="entry name" value="ALPHA-ASPARTYL DIPEPTIDASE"/>
    <property type="match status" value="1"/>
</dbReference>
<dbReference type="PANTHER" id="PTHR20842">
    <property type="entry name" value="PROTEASE S51 ALPHA-ASPARTYL DIPEPTIDASE"/>
    <property type="match status" value="1"/>
</dbReference>
<keyword evidence="3" id="KW-0378">Hydrolase</keyword>
<organism evidence="5 6">
    <name type="scientific">Candidatus Roizmanbacteria bacterium CG11_big_fil_rev_8_21_14_0_20_36_8</name>
    <dbReference type="NCBI Taxonomy" id="1974856"/>
    <lineage>
        <taxon>Bacteria</taxon>
        <taxon>Candidatus Roizmaniibacteriota</taxon>
    </lineage>
</organism>
<reference evidence="5 6" key="1">
    <citation type="submission" date="2017-09" db="EMBL/GenBank/DDBJ databases">
        <title>Depth-based differentiation of microbial function through sediment-hosted aquifers and enrichment of novel symbionts in the deep terrestrial subsurface.</title>
        <authorList>
            <person name="Probst A.J."/>
            <person name="Ladd B."/>
            <person name="Jarett J.K."/>
            <person name="Geller-Mcgrath D.E."/>
            <person name="Sieber C.M."/>
            <person name="Emerson J.B."/>
            <person name="Anantharaman K."/>
            <person name="Thomas B.C."/>
            <person name="Malmstrom R."/>
            <person name="Stieglmeier M."/>
            <person name="Klingl A."/>
            <person name="Woyke T."/>
            <person name="Ryan C.M."/>
            <person name="Banfield J.F."/>
        </authorList>
    </citation>
    <scope>NUCLEOTIDE SEQUENCE [LARGE SCALE GENOMIC DNA]</scope>
    <source>
        <strain evidence="5">CG11_big_fil_rev_8_21_14_0_20_36_8</strain>
    </source>
</reference>
<evidence type="ECO:0000256" key="4">
    <source>
        <dbReference type="ARBA" id="ARBA00022825"/>
    </source>
</evidence>
<dbReference type="AlphaFoldDB" id="A0A2M6ITN5"/>
<dbReference type="Pfam" id="PF03575">
    <property type="entry name" value="Peptidase_S51"/>
    <property type="match status" value="1"/>
</dbReference>
<accession>A0A2M6ITN5</accession>
<dbReference type="InterPro" id="IPR029062">
    <property type="entry name" value="Class_I_gatase-like"/>
</dbReference>
<sequence>MECDEKLKFCGIKIMKLLLTSDGLSNASISKALEELLGKSAQGVKLAFIPTAANVEPGDKSWMINDLNNFRKTGFEVDIVDISAVSKVVWLPRLQEAELLFLGGGNTFHLMHWVKQSGLQEELPELLKTRVYAGISAGSCIAGPTIYNSVQKSLWRKVRAEIKEGLGLVDFQFIPHLNSPYFKNIREDNLKKAAKDLTDPVYALDDNSALKIVDGKVEVISEGNYLTFNLLQ</sequence>
<keyword evidence="2" id="KW-0645">Protease</keyword>
<proteinExistence type="inferred from homology"/>
<comment type="similarity">
    <text evidence="1">Belongs to the peptidase S51 family.</text>
</comment>
<evidence type="ECO:0000256" key="3">
    <source>
        <dbReference type="ARBA" id="ARBA00022801"/>
    </source>
</evidence>
<evidence type="ECO:0008006" key="7">
    <source>
        <dbReference type="Google" id="ProtNLM"/>
    </source>
</evidence>
<protein>
    <recommendedName>
        <fullName evidence="7">Peptidase E</fullName>
    </recommendedName>
</protein>
<dbReference type="GO" id="GO:0006508">
    <property type="term" value="P:proteolysis"/>
    <property type="evidence" value="ECO:0007669"/>
    <property type="project" value="UniProtKB-KW"/>
</dbReference>
<evidence type="ECO:0000313" key="6">
    <source>
        <dbReference type="Proteomes" id="UP000231056"/>
    </source>
</evidence>
<dbReference type="GO" id="GO:0008236">
    <property type="term" value="F:serine-type peptidase activity"/>
    <property type="evidence" value="ECO:0007669"/>
    <property type="project" value="UniProtKB-KW"/>
</dbReference>
<dbReference type="CDD" id="cd03146">
    <property type="entry name" value="GAT1_Peptidase_E"/>
    <property type="match status" value="1"/>
</dbReference>
<dbReference type="Proteomes" id="UP000231056">
    <property type="component" value="Unassembled WGS sequence"/>
</dbReference>
<dbReference type="Gene3D" id="3.40.50.880">
    <property type="match status" value="1"/>
</dbReference>
<evidence type="ECO:0000256" key="2">
    <source>
        <dbReference type="ARBA" id="ARBA00022670"/>
    </source>
</evidence>
<dbReference type="SUPFAM" id="SSF52317">
    <property type="entry name" value="Class I glutamine amidotransferase-like"/>
    <property type="match status" value="1"/>
</dbReference>
<evidence type="ECO:0000313" key="5">
    <source>
        <dbReference type="EMBL" id="PIQ73244.1"/>
    </source>
</evidence>
<evidence type="ECO:0000256" key="1">
    <source>
        <dbReference type="ARBA" id="ARBA00006534"/>
    </source>
</evidence>
<keyword evidence="4" id="KW-0720">Serine protease</keyword>
<comment type="caution">
    <text evidence="5">The sequence shown here is derived from an EMBL/GenBank/DDBJ whole genome shotgun (WGS) entry which is preliminary data.</text>
</comment>
<dbReference type="EMBL" id="PCVM01000082">
    <property type="protein sequence ID" value="PIQ73244.1"/>
    <property type="molecule type" value="Genomic_DNA"/>
</dbReference>
<dbReference type="InterPro" id="IPR005320">
    <property type="entry name" value="Peptidase_S51"/>
</dbReference>